<protein>
    <submittedName>
        <fullName evidence="7">337_t:CDS:1</fullName>
    </submittedName>
</protein>
<feature type="chain" id="PRO_5040475851" evidence="6">
    <location>
        <begin position="20"/>
        <end position="472"/>
    </location>
</feature>
<organism evidence="7 8">
    <name type="scientific">Acaulospora morrowiae</name>
    <dbReference type="NCBI Taxonomy" id="94023"/>
    <lineage>
        <taxon>Eukaryota</taxon>
        <taxon>Fungi</taxon>
        <taxon>Fungi incertae sedis</taxon>
        <taxon>Mucoromycota</taxon>
        <taxon>Glomeromycotina</taxon>
        <taxon>Glomeromycetes</taxon>
        <taxon>Diversisporales</taxon>
        <taxon>Acaulosporaceae</taxon>
        <taxon>Acaulospora</taxon>
    </lineage>
</organism>
<dbReference type="Pfam" id="PF05577">
    <property type="entry name" value="Peptidase_S28"/>
    <property type="match status" value="1"/>
</dbReference>
<evidence type="ECO:0000313" key="7">
    <source>
        <dbReference type="EMBL" id="CAG8682061.1"/>
    </source>
</evidence>
<dbReference type="EMBL" id="CAJVPV010014044">
    <property type="protein sequence ID" value="CAG8682061.1"/>
    <property type="molecule type" value="Genomic_DNA"/>
</dbReference>
<dbReference type="Gene3D" id="3.40.50.1820">
    <property type="entry name" value="alpha/beta hydrolase"/>
    <property type="match status" value="1"/>
</dbReference>
<comment type="similarity">
    <text evidence="1">Belongs to the peptidase S28 family.</text>
</comment>
<evidence type="ECO:0000313" key="8">
    <source>
        <dbReference type="Proteomes" id="UP000789342"/>
    </source>
</evidence>
<evidence type="ECO:0000256" key="5">
    <source>
        <dbReference type="ARBA" id="ARBA00023180"/>
    </source>
</evidence>
<dbReference type="GO" id="GO:0006508">
    <property type="term" value="P:proteolysis"/>
    <property type="evidence" value="ECO:0007669"/>
    <property type="project" value="UniProtKB-KW"/>
</dbReference>
<dbReference type="GO" id="GO:0070008">
    <property type="term" value="F:serine-type exopeptidase activity"/>
    <property type="evidence" value="ECO:0007669"/>
    <property type="project" value="InterPro"/>
</dbReference>
<evidence type="ECO:0000256" key="1">
    <source>
        <dbReference type="ARBA" id="ARBA00011079"/>
    </source>
</evidence>
<dbReference type="InterPro" id="IPR042269">
    <property type="entry name" value="Ser_carbopepase_S28_SKS"/>
</dbReference>
<evidence type="ECO:0000256" key="2">
    <source>
        <dbReference type="ARBA" id="ARBA00022670"/>
    </source>
</evidence>
<dbReference type="SUPFAM" id="SSF53474">
    <property type="entry name" value="alpha/beta-Hydrolases"/>
    <property type="match status" value="1"/>
</dbReference>
<keyword evidence="8" id="KW-1185">Reference proteome</keyword>
<feature type="signal peptide" evidence="6">
    <location>
        <begin position="1"/>
        <end position="19"/>
    </location>
</feature>
<sequence>MKPFALIYAILFIAHLIDAFPNGNLDFSKRDNNTIVPYYYNQTIDHYDKKSGTFKQKYFVNSAFYKPGGPIFITTAGETAISVNQVKLSGISYMASLFNGLVISVEHRFYGESYPPVPDLHTKNLKTHTVEQALADFATFISNPPDVPVKIPKDSKWIFVGGSYAGSIATWMRKKYPKLVFAAWASSAPLLAKLDFFEYDLEVGHALPCHDDVAGAIKYVDSILLSGNKTAIKALKVQYGLGVLEQDRDFATAISFPVAIMVQSYFPPLSPNDIDTIPTFCGAFAKSPNKSPATLNAIYVQTFKFFLNSSKLTTDEAITRFFATSAISLAVPNDEVTYYYQSCTQFGWSTTAPRPPHQSLRPQIVNVAGFQALCNFLFPGIPSLQVKKTNHELGGNKGTFSRTVFTTGGHDPWTPLTISGSDKHTISKNSVFVIINGSHTNDLRYPSSVDSASLTAARKFVKDNLSEWLKKY</sequence>
<dbReference type="Gene3D" id="1.20.120.980">
    <property type="entry name" value="Serine carboxypeptidase S28, SKS domain"/>
    <property type="match status" value="1"/>
</dbReference>
<dbReference type="InterPro" id="IPR029058">
    <property type="entry name" value="AB_hydrolase_fold"/>
</dbReference>
<accession>A0A9N9EMT2</accession>
<dbReference type="Proteomes" id="UP000789342">
    <property type="component" value="Unassembled WGS sequence"/>
</dbReference>
<reference evidence="7" key="1">
    <citation type="submission" date="2021-06" db="EMBL/GenBank/DDBJ databases">
        <authorList>
            <person name="Kallberg Y."/>
            <person name="Tangrot J."/>
            <person name="Rosling A."/>
        </authorList>
    </citation>
    <scope>NUCLEOTIDE SEQUENCE</scope>
    <source>
        <strain evidence="7">CL551</strain>
    </source>
</reference>
<dbReference type="OrthoDB" id="1735038at2759"/>
<evidence type="ECO:0000256" key="6">
    <source>
        <dbReference type="SAM" id="SignalP"/>
    </source>
</evidence>
<keyword evidence="3 6" id="KW-0732">Signal</keyword>
<keyword evidence="2" id="KW-0645">Protease</keyword>
<evidence type="ECO:0000256" key="4">
    <source>
        <dbReference type="ARBA" id="ARBA00022801"/>
    </source>
</evidence>
<dbReference type="InterPro" id="IPR008758">
    <property type="entry name" value="Peptidase_S28"/>
</dbReference>
<gene>
    <name evidence="7" type="ORF">AMORRO_LOCUS11293</name>
</gene>
<dbReference type="PANTHER" id="PTHR11010">
    <property type="entry name" value="PROTEASE S28 PRO-X CARBOXYPEPTIDASE-RELATED"/>
    <property type="match status" value="1"/>
</dbReference>
<proteinExistence type="inferred from homology"/>
<keyword evidence="5" id="KW-0325">Glycoprotein</keyword>
<dbReference type="PANTHER" id="PTHR11010:SF117">
    <property type="entry name" value="SERINE PROTEASE 16"/>
    <property type="match status" value="1"/>
</dbReference>
<comment type="caution">
    <text evidence="7">The sequence shown here is derived from an EMBL/GenBank/DDBJ whole genome shotgun (WGS) entry which is preliminary data.</text>
</comment>
<keyword evidence="4" id="KW-0378">Hydrolase</keyword>
<dbReference type="AlphaFoldDB" id="A0A9N9EMT2"/>
<dbReference type="GO" id="GO:0008239">
    <property type="term" value="F:dipeptidyl-peptidase activity"/>
    <property type="evidence" value="ECO:0007669"/>
    <property type="project" value="TreeGrafter"/>
</dbReference>
<name>A0A9N9EMT2_9GLOM</name>
<evidence type="ECO:0000256" key="3">
    <source>
        <dbReference type="ARBA" id="ARBA00022729"/>
    </source>
</evidence>